<dbReference type="Proteomes" id="UP000366872">
    <property type="component" value="Unassembled WGS sequence"/>
</dbReference>
<evidence type="ECO:0000259" key="2">
    <source>
        <dbReference type="Pfam" id="PF13472"/>
    </source>
</evidence>
<dbReference type="Pfam" id="PF13472">
    <property type="entry name" value="Lipase_GDSL_2"/>
    <property type="match status" value="1"/>
</dbReference>
<keyword evidence="1" id="KW-0732">Signal</keyword>
<evidence type="ECO:0000313" key="3">
    <source>
        <dbReference type="EMBL" id="VGO14517.1"/>
    </source>
</evidence>
<accession>A0A6C2U3V2</accession>
<dbReference type="Gene3D" id="2.60.120.260">
    <property type="entry name" value="Galactose-binding domain-like"/>
    <property type="match status" value="1"/>
</dbReference>
<dbReference type="EMBL" id="CAAHFG010000001">
    <property type="protein sequence ID" value="VGO14517.1"/>
    <property type="molecule type" value="Genomic_DNA"/>
</dbReference>
<evidence type="ECO:0000256" key="1">
    <source>
        <dbReference type="SAM" id="SignalP"/>
    </source>
</evidence>
<dbReference type="PANTHER" id="PTHR30383">
    <property type="entry name" value="THIOESTERASE 1/PROTEASE 1/LYSOPHOSPHOLIPASE L1"/>
    <property type="match status" value="1"/>
</dbReference>
<keyword evidence="4" id="KW-1185">Reference proteome</keyword>
<protein>
    <recommendedName>
        <fullName evidence="2">SGNH hydrolase-type esterase domain-containing protein</fullName>
    </recommendedName>
</protein>
<gene>
    <name evidence="3" type="ORF">PDESU_03079</name>
</gene>
<dbReference type="Gene3D" id="3.40.50.1110">
    <property type="entry name" value="SGNH hydrolase"/>
    <property type="match status" value="1"/>
</dbReference>
<feature type="domain" description="SGNH hydrolase-type esterase" evidence="2">
    <location>
        <begin position="177"/>
        <end position="346"/>
    </location>
</feature>
<dbReference type="RefSeq" id="WP_136079990.1">
    <property type="nucleotide sequence ID" value="NZ_CAAHFG010000001.1"/>
</dbReference>
<dbReference type="InterPro" id="IPR013830">
    <property type="entry name" value="SGNH_hydro"/>
</dbReference>
<feature type="chain" id="PRO_5025602503" description="SGNH hydrolase-type esterase domain-containing protein" evidence="1">
    <location>
        <begin position="34"/>
        <end position="359"/>
    </location>
</feature>
<sequence length="359" mass="39397">MNITFTYLSKPYCYITLLTAVLAASAPATPVPATDPGIEVRGTKYAQPRNAGLRFQRHREDVLQLPRKELGINPDKARNGSGIVLAFQTDSDSIRANFRILSANYMGSAFGLFEDGKLAKEFKFNPKTSEAKLEFERRGSGCFEIALPSFANVEFLGLELDGQLKKPSPPNAPVYVALGDSISHGVGQHGATHTTWPFLLSRKLNAELFNLAVGGGKVSVPIGNMLEDWKRIDYITILVGYNDLHFDQKTPEGFATQYGELLDAIRANHPDTPVYCISLLHTKKPTSEKTGHTANEFRTALSKLVGTRAQTDAHLHFVAGETITSAKNLQADNPKDPVHLGEEGAAMLADELYRIITRK</sequence>
<reference evidence="3 4" key="1">
    <citation type="submission" date="2019-04" db="EMBL/GenBank/DDBJ databases">
        <authorList>
            <person name="Van Vliet M D."/>
        </authorList>
    </citation>
    <scope>NUCLEOTIDE SEQUENCE [LARGE SCALE GENOMIC DNA]</scope>
    <source>
        <strain evidence="3 4">F1</strain>
    </source>
</reference>
<dbReference type="SUPFAM" id="SSF52266">
    <property type="entry name" value="SGNH hydrolase"/>
    <property type="match status" value="1"/>
</dbReference>
<dbReference type="GO" id="GO:0016788">
    <property type="term" value="F:hydrolase activity, acting on ester bonds"/>
    <property type="evidence" value="ECO:0007669"/>
    <property type="project" value="UniProtKB-ARBA"/>
</dbReference>
<evidence type="ECO:0000313" key="4">
    <source>
        <dbReference type="Proteomes" id="UP000366872"/>
    </source>
</evidence>
<proteinExistence type="predicted"/>
<dbReference type="AlphaFoldDB" id="A0A6C2U3V2"/>
<dbReference type="InterPro" id="IPR036514">
    <property type="entry name" value="SGNH_hydro_sf"/>
</dbReference>
<organism evidence="3 4">
    <name type="scientific">Pontiella desulfatans</name>
    <dbReference type="NCBI Taxonomy" id="2750659"/>
    <lineage>
        <taxon>Bacteria</taxon>
        <taxon>Pseudomonadati</taxon>
        <taxon>Kiritimatiellota</taxon>
        <taxon>Kiritimatiellia</taxon>
        <taxon>Kiritimatiellales</taxon>
        <taxon>Pontiellaceae</taxon>
        <taxon>Pontiella</taxon>
    </lineage>
</organism>
<feature type="signal peptide" evidence="1">
    <location>
        <begin position="1"/>
        <end position="33"/>
    </location>
</feature>
<name>A0A6C2U3V2_PONDE</name>
<dbReference type="InterPro" id="IPR051532">
    <property type="entry name" value="Ester_Hydrolysis_Enzymes"/>
</dbReference>